<evidence type="ECO:0000313" key="1">
    <source>
        <dbReference type="EMBL" id="KWA77405.1"/>
    </source>
</evidence>
<organism evidence="1 2">
    <name type="scientific">Burkholderia ubonensis</name>
    <dbReference type="NCBI Taxonomy" id="101571"/>
    <lineage>
        <taxon>Bacteria</taxon>
        <taxon>Pseudomonadati</taxon>
        <taxon>Pseudomonadota</taxon>
        <taxon>Betaproteobacteria</taxon>
        <taxon>Burkholderiales</taxon>
        <taxon>Burkholderiaceae</taxon>
        <taxon>Burkholderia</taxon>
        <taxon>Burkholderia cepacia complex</taxon>
    </lineage>
</organism>
<sequence>MTKNRSASGFPITGREPYTLSPERLDEATIAAESGDPASAESLYLHYSFGEYDRFLSECWRLTAATLGSTRAQRDLAVALMDARSPDLIQGDAHDADDGSR</sequence>
<dbReference type="RefSeq" id="WP_059655802.1">
    <property type="nucleotide sequence ID" value="NZ_LOXJ01000045.1"/>
</dbReference>
<dbReference type="Proteomes" id="UP000060630">
    <property type="component" value="Unassembled WGS sequence"/>
</dbReference>
<proteinExistence type="predicted"/>
<accession>A0A125ENU2</accession>
<comment type="caution">
    <text evidence="1">The sequence shown here is derived from an EMBL/GenBank/DDBJ whole genome shotgun (WGS) entry which is preliminary data.</text>
</comment>
<gene>
    <name evidence="1" type="ORF">WL29_34110</name>
</gene>
<dbReference type="EMBL" id="LPHD01000155">
    <property type="protein sequence ID" value="KWA77405.1"/>
    <property type="molecule type" value="Genomic_DNA"/>
</dbReference>
<dbReference type="AlphaFoldDB" id="A0A125ENU2"/>
<name>A0A125ENU2_9BURK</name>
<evidence type="ECO:0000313" key="2">
    <source>
        <dbReference type="Proteomes" id="UP000060630"/>
    </source>
</evidence>
<protein>
    <submittedName>
        <fullName evidence="1">Uncharacterized protein</fullName>
    </submittedName>
</protein>
<reference evidence="1 2" key="1">
    <citation type="submission" date="2015-11" db="EMBL/GenBank/DDBJ databases">
        <title>Expanding the genomic diversity of Burkholderia species for the development of highly accurate diagnostics.</title>
        <authorList>
            <person name="Sahl J."/>
            <person name="Keim P."/>
            <person name="Wagner D."/>
        </authorList>
    </citation>
    <scope>NUCLEOTIDE SEQUENCE [LARGE SCALE GENOMIC DNA]</scope>
    <source>
        <strain evidence="1 2">MSMB2087WGS</strain>
    </source>
</reference>